<evidence type="ECO:0000313" key="4">
    <source>
        <dbReference type="Proteomes" id="UP001596403"/>
    </source>
</evidence>
<dbReference type="PANTHER" id="PTHR37302:SF1">
    <property type="entry name" value="PROTEIN DINB"/>
    <property type="match status" value="1"/>
</dbReference>
<dbReference type="Proteomes" id="UP001596403">
    <property type="component" value="Unassembled WGS sequence"/>
</dbReference>
<dbReference type="Gene3D" id="1.20.120.450">
    <property type="entry name" value="dinb family like domain"/>
    <property type="match status" value="1"/>
</dbReference>
<gene>
    <name evidence="3" type="ORF">ACFQAU_15970</name>
</gene>
<proteinExistence type="inferred from homology"/>
<accession>A0ABW1Z3U5</accession>
<dbReference type="SUPFAM" id="SSF109854">
    <property type="entry name" value="DinB/YfiT-like putative metalloenzymes"/>
    <property type="match status" value="1"/>
</dbReference>
<evidence type="ECO:0000313" key="3">
    <source>
        <dbReference type="EMBL" id="MFC6642965.1"/>
    </source>
</evidence>
<dbReference type="RefSeq" id="WP_240791523.1">
    <property type="nucleotide sequence ID" value="NZ_JBHSWA010000001.1"/>
</dbReference>
<dbReference type="InterPro" id="IPR034660">
    <property type="entry name" value="DinB/YfiT-like"/>
</dbReference>
<protein>
    <submittedName>
        <fullName evidence="3">DinB family protein</fullName>
    </submittedName>
</protein>
<sequence>MITPGYAQEIARYNAWQNKQLASVIEVMDEDALTQDRKAFFGSILGTLNHLLWCDQIWLSRFDPALPKPERPDTELCPTGMAWRTTRRECDAAIKDWAHGLRQEALDADFSWYSGIMQREVTTPLAQTVVHFFNHQTHHRGQVHAMLTSAGYDAPVTDLIFMPEDV</sequence>
<dbReference type="PANTHER" id="PTHR37302">
    <property type="entry name" value="SLR1116 PROTEIN"/>
    <property type="match status" value="1"/>
</dbReference>
<evidence type="ECO:0000256" key="2">
    <source>
        <dbReference type="ARBA" id="ARBA00022723"/>
    </source>
</evidence>
<dbReference type="Pfam" id="PF05163">
    <property type="entry name" value="DinB"/>
    <property type="match status" value="1"/>
</dbReference>
<organism evidence="3 4">
    <name type="scientific">Sulfitobacter profundi</name>
    <dbReference type="NCBI Taxonomy" id="2679961"/>
    <lineage>
        <taxon>Bacteria</taxon>
        <taxon>Pseudomonadati</taxon>
        <taxon>Pseudomonadota</taxon>
        <taxon>Alphaproteobacteria</taxon>
        <taxon>Rhodobacterales</taxon>
        <taxon>Roseobacteraceae</taxon>
        <taxon>Sulfitobacter</taxon>
    </lineage>
</organism>
<evidence type="ECO:0000256" key="1">
    <source>
        <dbReference type="ARBA" id="ARBA00008635"/>
    </source>
</evidence>
<dbReference type="EMBL" id="JBHSWA010000001">
    <property type="protein sequence ID" value="MFC6642965.1"/>
    <property type="molecule type" value="Genomic_DNA"/>
</dbReference>
<dbReference type="InterPro" id="IPR007837">
    <property type="entry name" value="DinB"/>
</dbReference>
<comment type="caution">
    <text evidence="3">The sequence shown here is derived from an EMBL/GenBank/DDBJ whole genome shotgun (WGS) entry which is preliminary data.</text>
</comment>
<comment type="similarity">
    <text evidence="1">Belongs to the DinB family.</text>
</comment>
<reference evidence="4" key="1">
    <citation type="journal article" date="2019" name="Int. J. Syst. Evol. Microbiol.">
        <title>The Global Catalogue of Microorganisms (GCM) 10K type strain sequencing project: providing services to taxonomists for standard genome sequencing and annotation.</title>
        <authorList>
            <consortium name="The Broad Institute Genomics Platform"/>
            <consortium name="The Broad Institute Genome Sequencing Center for Infectious Disease"/>
            <person name="Wu L."/>
            <person name="Ma J."/>
        </authorList>
    </citation>
    <scope>NUCLEOTIDE SEQUENCE [LARGE SCALE GENOMIC DNA]</scope>
    <source>
        <strain evidence="4">NBRC 111368</strain>
    </source>
</reference>
<keyword evidence="2" id="KW-0479">Metal-binding</keyword>
<name>A0ABW1Z3U5_9RHOB</name>
<keyword evidence="4" id="KW-1185">Reference proteome</keyword>